<evidence type="ECO:0000256" key="1">
    <source>
        <dbReference type="ARBA" id="ARBA00004604"/>
    </source>
</evidence>
<dbReference type="HAMAP" id="MF_01547">
    <property type="entry name" value="RNA_methyltr_E"/>
    <property type="match status" value="1"/>
</dbReference>
<feature type="binding site" evidence="8">
    <location>
        <position position="92"/>
    </location>
    <ligand>
        <name>S-adenosyl-L-methionine</name>
        <dbReference type="ChEBI" id="CHEBI:59789"/>
    </ligand>
</feature>
<keyword evidence="5 8" id="KW-0808">Transferase</keyword>
<dbReference type="Gene3D" id="3.40.50.150">
    <property type="entry name" value="Vaccinia Virus protein VP39"/>
    <property type="match status" value="1"/>
</dbReference>
<dbReference type="PANTHER" id="PTHR10920:SF13">
    <property type="entry name" value="PRE-RRNA 2'-O-RIBOSE RNA METHYLTRANSFERASE FTSJ3"/>
    <property type="match status" value="1"/>
</dbReference>
<dbReference type="KEGG" id="ovi:T265_06258"/>
<feature type="compositionally biased region" description="Basic and acidic residues" evidence="9">
    <location>
        <begin position="730"/>
        <end position="751"/>
    </location>
</feature>
<dbReference type="RefSeq" id="XP_009169732.1">
    <property type="nucleotide sequence ID" value="XM_009171468.1"/>
</dbReference>
<evidence type="ECO:0000313" key="13">
    <source>
        <dbReference type="EMBL" id="KER26542.1"/>
    </source>
</evidence>
<dbReference type="InterPro" id="IPR002877">
    <property type="entry name" value="RNA_MeTrfase_FtsJ_dom"/>
</dbReference>
<feature type="region of interest" description="Disordered" evidence="9">
    <location>
        <begin position="594"/>
        <end position="836"/>
    </location>
</feature>
<feature type="compositionally biased region" description="Polar residues" evidence="9">
    <location>
        <begin position="814"/>
        <end position="827"/>
    </location>
</feature>
<dbReference type="GO" id="GO:0030687">
    <property type="term" value="C:preribosome, large subunit precursor"/>
    <property type="evidence" value="ECO:0007669"/>
    <property type="project" value="TreeGrafter"/>
</dbReference>
<evidence type="ECO:0000259" key="10">
    <source>
        <dbReference type="Pfam" id="PF01728"/>
    </source>
</evidence>
<feature type="compositionally biased region" description="Basic residues" evidence="9">
    <location>
        <begin position="1027"/>
        <end position="1038"/>
    </location>
</feature>
<feature type="region of interest" description="Disordered" evidence="9">
    <location>
        <begin position="897"/>
        <end position="919"/>
    </location>
</feature>
<feature type="compositionally biased region" description="Basic and acidic residues" evidence="9">
    <location>
        <begin position="594"/>
        <end position="604"/>
    </location>
</feature>
<dbReference type="OrthoDB" id="289250at2759"/>
<keyword evidence="3 8" id="KW-0698">rRNA processing</keyword>
<dbReference type="InterPro" id="IPR015507">
    <property type="entry name" value="rRNA-MeTfrase_E"/>
</dbReference>
<feature type="domain" description="DUF3381" evidence="12">
    <location>
        <begin position="457"/>
        <end position="532"/>
    </location>
</feature>
<evidence type="ECO:0000259" key="12">
    <source>
        <dbReference type="Pfam" id="PF11861"/>
    </source>
</evidence>
<evidence type="ECO:0000256" key="8">
    <source>
        <dbReference type="HAMAP-Rule" id="MF_03163"/>
    </source>
</evidence>
<keyword evidence="2 8" id="KW-0690">Ribosome biogenesis</keyword>
<dbReference type="STRING" id="6198.A0A074ZL77"/>
<dbReference type="Pfam" id="PF11861">
    <property type="entry name" value="DUF3381"/>
    <property type="match status" value="2"/>
</dbReference>
<dbReference type="FunFam" id="3.40.50.150:FF:000004">
    <property type="entry name" value="AdoMet-dependent rRNA methyltransferase SPB1"/>
    <property type="match status" value="1"/>
</dbReference>
<dbReference type="Pfam" id="PF07780">
    <property type="entry name" value="Spb1_C"/>
    <property type="match status" value="1"/>
</dbReference>
<feature type="binding site" evidence="8">
    <location>
        <position position="76"/>
    </location>
    <ligand>
        <name>S-adenosyl-L-methionine</name>
        <dbReference type="ChEBI" id="CHEBI:59789"/>
    </ligand>
</feature>
<comment type="similarity">
    <text evidence="8">Belongs to the class I-like SAM-binding methyltransferase superfamily. RNA methyltransferase RlmE family. SPB1 subfamily.</text>
</comment>
<evidence type="ECO:0000256" key="5">
    <source>
        <dbReference type="ARBA" id="ARBA00022679"/>
    </source>
</evidence>
<reference evidence="13 14" key="1">
    <citation type="submission" date="2013-11" db="EMBL/GenBank/DDBJ databases">
        <title>Opisthorchis viverrini - life in the bile duct.</title>
        <authorList>
            <person name="Young N.D."/>
            <person name="Nagarajan N."/>
            <person name="Lin S.J."/>
            <person name="Korhonen P.K."/>
            <person name="Jex A.R."/>
            <person name="Hall R.S."/>
            <person name="Safavi-Hemami H."/>
            <person name="Kaewkong W."/>
            <person name="Bertrand D."/>
            <person name="Gao S."/>
            <person name="Seet Q."/>
            <person name="Wongkham S."/>
            <person name="Teh B.T."/>
            <person name="Wongkham C."/>
            <person name="Intapan P.M."/>
            <person name="Maleewong W."/>
            <person name="Yang X."/>
            <person name="Hu M."/>
            <person name="Wang Z."/>
            <person name="Hofmann A."/>
            <person name="Sternberg P.W."/>
            <person name="Tan P."/>
            <person name="Wang J."/>
            <person name="Gasser R.B."/>
        </authorList>
    </citation>
    <scope>NUCLEOTIDE SEQUENCE [LARGE SCALE GENOMIC DNA]</scope>
</reference>
<dbReference type="InterPro" id="IPR012920">
    <property type="entry name" value="rRNA_MeTfrase_SPB1-like_C"/>
</dbReference>
<dbReference type="InterPro" id="IPR029063">
    <property type="entry name" value="SAM-dependent_MTases_sf"/>
</dbReference>
<protein>
    <recommendedName>
        <fullName evidence="8">Putative rRNA methyltransferase</fullName>
        <ecNumber evidence="8">2.1.1.-</ecNumber>
    </recommendedName>
    <alternativeName>
        <fullName evidence="8">2'-O-ribose RNA methyltransferase SPB1 homolog</fullName>
    </alternativeName>
</protein>
<comment type="catalytic activity">
    <reaction evidence="8">
        <text>a ribonucleotide in rRNA + S-adenosyl-L-methionine = a 2'-O-methylribonucleotide in rRNA + S-adenosyl-L-homocysteine + H(+)</text>
        <dbReference type="Rhea" id="RHEA:48628"/>
        <dbReference type="Rhea" id="RHEA-COMP:12164"/>
        <dbReference type="Rhea" id="RHEA-COMP:12165"/>
        <dbReference type="ChEBI" id="CHEBI:15378"/>
        <dbReference type="ChEBI" id="CHEBI:57856"/>
        <dbReference type="ChEBI" id="CHEBI:59789"/>
        <dbReference type="ChEBI" id="CHEBI:90675"/>
        <dbReference type="ChEBI" id="CHEBI:90676"/>
    </reaction>
</comment>
<evidence type="ECO:0000256" key="2">
    <source>
        <dbReference type="ARBA" id="ARBA00022517"/>
    </source>
</evidence>
<feature type="binding site" evidence="8">
    <location>
        <position position="56"/>
    </location>
    <ligand>
        <name>S-adenosyl-L-methionine</name>
        <dbReference type="ChEBI" id="CHEBI:59789"/>
    </ligand>
</feature>
<keyword evidence="7 8" id="KW-0539">Nucleus</keyword>
<feature type="binding site" evidence="8">
    <location>
        <position position="117"/>
    </location>
    <ligand>
        <name>S-adenosyl-L-methionine</name>
        <dbReference type="ChEBI" id="CHEBI:59789"/>
    </ligand>
</feature>
<dbReference type="InterPro" id="IPR050082">
    <property type="entry name" value="RNA_methyltr_RlmE"/>
</dbReference>
<accession>A0A074ZL77</accession>
<dbReference type="EMBL" id="KL596745">
    <property type="protein sequence ID" value="KER26542.1"/>
    <property type="molecule type" value="Genomic_DNA"/>
</dbReference>
<evidence type="ECO:0000256" key="7">
    <source>
        <dbReference type="ARBA" id="ARBA00023242"/>
    </source>
</evidence>
<dbReference type="GO" id="GO:0008650">
    <property type="term" value="F:rRNA (uridine-2'-O-)-methyltransferase activity"/>
    <property type="evidence" value="ECO:0007669"/>
    <property type="project" value="TreeGrafter"/>
</dbReference>
<feature type="compositionally biased region" description="Basic and acidic residues" evidence="9">
    <location>
        <begin position="615"/>
        <end position="625"/>
    </location>
</feature>
<feature type="domain" description="Ribosomal RNA methyltransferase SPB1-like C-terminal" evidence="11">
    <location>
        <begin position="822"/>
        <end position="1009"/>
    </location>
</feature>
<evidence type="ECO:0000256" key="9">
    <source>
        <dbReference type="SAM" id="MobiDB-lite"/>
    </source>
</evidence>
<keyword evidence="14" id="KW-1185">Reference proteome</keyword>
<evidence type="ECO:0000256" key="3">
    <source>
        <dbReference type="ARBA" id="ARBA00022552"/>
    </source>
</evidence>
<keyword evidence="6 8" id="KW-0949">S-adenosyl-L-methionine</keyword>
<dbReference type="GO" id="GO:0016435">
    <property type="term" value="F:rRNA (guanine) methyltransferase activity"/>
    <property type="evidence" value="ECO:0007669"/>
    <property type="project" value="TreeGrafter"/>
</dbReference>
<gene>
    <name evidence="13" type="ORF">T265_06258</name>
</gene>
<dbReference type="Pfam" id="PF01728">
    <property type="entry name" value="FtsJ"/>
    <property type="match status" value="1"/>
</dbReference>
<dbReference type="GeneID" id="20320440"/>
<feature type="region of interest" description="Disordered" evidence="9">
    <location>
        <begin position="478"/>
        <end position="499"/>
    </location>
</feature>
<feature type="compositionally biased region" description="Acidic residues" evidence="9">
    <location>
        <begin position="643"/>
        <end position="680"/>
    </location>
</feature>
<comment type="function">
    <text evidence="8">Probable methyltransferase involved in the maturation of rRNA and in the biogenesis of ribosomal subunits.</text>
</comment>
<dbReference type="HAMAP" id="MF_03163">
    <property type="entry name" value="RNA_methyltr_E_SPB1"/>
    <property type="match status" value="1"/>
</dbReference>
<comment type="subcellular location">
    <subcellularLocation>
        <location evidence="1 8">Nucleus</location>
        <location evidence="1 8">Nucleolus</location>
    </subcellularLocation>
</comment>
<feature type="compositionally biased region" description="Basic and acidic residues" evidence="9">
    <location>
        <begin position="997"/>
        <end position="1010"/>
    </location>
</feature>
<sequence length="1038" mass="118505">MAKKSKTGKARKDKFYFLAKETGYRSRAAFKLIQLNRRFNFLNTSKILIDLCAAPGGWLQVASKEMPVSSQIMGVDLVPIQAIPRVKTFVADITTERCKQLIRAELMQNKADVVLHDGAPNVGTAWSIDEYSQANLCLQAFALATDVLRPGGWFITKVFRSRDYEPFKWVLSHFFRTVRAVKPEASRMESAEIFLVGQHYRAPDRIDHRFLDPRHVFGEVEVPKERAAIVSGLLKDCKKRKKAEGYADGDKLYHELPVSTFLHCSDPLEALAKASKVTLHFVRTNYLQVIFDIPEVMNHPLTTNAVKTDLDDIQVLGKADINPGGLVKDDISIRIGKARAAFANLHHLWRRRDISFSVNGRVYNAAVRSILLHGSETWPLRAEDVKRLSVFDHRCLRSIDRIWWEHRISTSECAPYYYMDQKPGRCALRTSKDFRCLTIDVFGALTESGGNTGSALLKALLKWRKHILAALDDKSKSSDTVQQDKAAENSEVKEDEDLEVEEEVQRLIHEEEKQKKKRLKRVRKAKMKLAERLVLKMEHQGDHIEQVDDELFSLSTLHDFVGLEEARKLIGDTSMTGADDMARDEMKKALKEIRNRREEARRSAVEGGTKVHFSKRGDDADKPDYDSQQTSGNTYRDDLYLSSDEEDEGIENDGDTQEDENESDAEDVDLDLYSEEEDDAELRGPNSKRARFAEPITRPSESKRTSLPHMDGFNAIAKPRNPLLVDLDDAPEKIKQKRKIESWLDSEEMKDLLAPVEEDDRISTTSSDSDEPTEKQKTKGKKKKKAAVVETGSPADIKRQPGVVSKGSAEESATKTNESNVPTVTEHSVQRLKRLRRPLTPEERALALRLIRSAKSRRELLESAYHRMQFFEDPSDLPDWFVEDERIHMRKPLPLTKEEVSQDRPTQGRSMTKVEEAKARKKARLAKRLKRIRKKAEEISDDVPEAEKWQQIKQMYKKAGLLNKKRRPLHLIVNTKGGARNKTTKAPRGAKVKIVDRRMKADLRARDRGASKRRQRGGRTGRPVRLLAHKPRRGGRRE</sequence>
<organism evidence="13 14">
    <name type="scientific">Opisthorchis viverrini</name>
    <name type="common">Southeast Asian liver fluke</name>
    <dbReference type="NCBI Taxonomy" id="6198"/>
    <lineage>
        <taxon>Eukaryota</taxon>
        <taxon>Metazoa</taxon>
        <taxon>Spiralia</taxon>
        <taxon>Lophotrochozoa</taxon>
        <taxon>Platyhelminthes</taxon>
        <taxon>Trematoda</taxon>
        <taxon>Digenea</taxon>
        <taxon>Opisthorchiida</taxon>
        <taxon>Opisthorchiata</taxon>
        <taxon>Opisthorchiidae</taxon>
        <taxon>Opisthorchis</taxon>
    </lineage>
</organism>
<dbReference type="InterPro" id="IPR028589">
    <property type="entry name" value="SPB1-like"/>
</dbReference>
<feature type="binding site" evidence="8">
    <location>
        <position position="58"/>
    </location>
    <ligand>
        <name>S-adenosyl-L-methionine</name>
        <dbReference type="ChEBI" id="CHEBI:59789"/>
    </ligand>
</feature>
<feature type="domain" description="Ribosomal RNA methyltransferase FtsJ" evidence="10">
    <location>
        <begin position="24"/>
        <end position="199"/>
    </location>
</feature>
<feature type="region of interest" description="Disordered" evidence="9">
    <location>
        <begin position="997"/>
        <end position="1038"/>
    </location>
</feature>
<evidence type="ECO:0000259" key="11">
    <source>
        <dbReference type="Pfam" id="PF07780"/>
    </source>
</evidence>
<dbReference type="AlphaFoldDB" id="A0A074ZL77"/>
<dbReference type="PANTHER" id="PTHR10920">
    <property type="entry name" value="RIBOSOMAL RNA METHYLTRANSFERASE"/>
    <property type="match status" value="1"/>
</dbReference>
<name>A0A074ZL77_OPIVI</name>
<dbReference type="GO" id="GO:0000463">
    <property type="term" value="P:maturation of LSU-rRNA from tricistronic rRNA transcript (SSU-rRNA, 5.8S rRNA, LSU-rRNA)"/>
    <property type="evidence" value="ECO:0007669"/>
    <property type="project" value="TreeGrafter"/>
</dbReference>
<feature type="domain" description="DUF3381" evidence="12">
    <location>
        <begin position="238"/>
        <end position="321"/>
    </location>
</feature>
<evidence type="ECO:0000256" key="6">
    <source>
        <dbReference type="ARBA" id="ARBA00022691"/>
    </source>
</evidence>
<dbReference type="GO" id="GO:0005730">
    <property type="term" value="C:nucleolus"/>
    <property type="evidence" value="ECO:0007669"/>
    <property type="project" value="UniProtKB-SubCell"/>
</dbReference>
<dbReference type="Proteomes" id="UP000054324">
    <property type="component" value="Unassembled WGS sequence"/>
</dbReference>
<proteinExistence type="inferred from homology"/>
<dbReference type="SUPFAM" id="SSF53335">
    <property type="entry name" value="S-adenosyl-L-methionine-dependent methyltransferases"/>
    <property type="match status" value="1"/>
</dbReference>
<evidence type="ECO:0000313" key="14">
    <source>
        <dbReference type="Proteomes" id="UP000054324"/>
    </source>
</evidence>
<evidence type="ECO:0000256" key="4">
    <source>
        <dbReference type="ARBA" id="ARBA00022603"/>
    </source>
</evidence>
<dbReference type="CTD" id="20320440"/>
<keyword evidence="4 8" id="KW-0489">Methyltransferase</keyword>
<dbReference type="EC" id="2.1.1.-" evidence="8"/>
<feature type="active site" description="Proton acceptor" evidence="8">
    <location>
        <position position="157"/>
    </location>
</feature>
<dbReference type="InterPro" id="IPR024576">
    <property type="entry name" value="rRNA_MeTfrase_Spb1_DUF3381"/>
</dbReference>
<dbReference type="GO" id="GO:0000466">
    <property type="term" value="P:maturation of 5.8S rRNA from tricistronic rRNA transcript (SSU-rRNA, 5.8S rRNA, LSU-rRNA)"/>
    <property type="evidence" value="ECO:0007669"/>
    <property type="project" value="TreeGrafter"/>
</dbReference>